<reference evidence="2 3" key="1">
    <citation type="journal article" date="2023" name="Access Microbiol">
        <title>The genome of a steinernematid-associated Pseudomonas piscis bacterium encodes the biosynthesis of insect toxins.</title>
        <authorList>
            <person name="Awori R.M."/>
            <person name="Hendre P."/>
            <person name="Amugune N.O."/>
        </authorList>
    </citation>
    <scope>NUCLEOTIDE SEQUENCE [LARGE SCALE GENOMIC DNA]</scope>
    <source>
        <strain evidence="2 3">97</strain>
    </source>
</reference>
<dbReference type="Gene3D" id="3.30.300.30">
    <property type="match status" value="1"/>
</dbReference>
<evidence type="ECO:0000313" key="3">
    <source>
        <dbReference type="Proteomes" id="UP001300348"/>
    </source>
</evidence>
<keyword evidence="3" id="KW-1185">Reference proteome</keyword>
<dbReference type="Pfam" id="PF13193">
    <property type="entry name" value="AMP-binding_C"/>
    <property type="match status" value="1"/>
</dbReference>
<evidence type="ECO:0000313" key="2">
    <source>
        <dbReference type="EMBL" id="WNH03056.1"/>
    </source>
</evidence>
<name>A0ABY9XKG3_9GAMM</name>
<feature type="domain" description="AMP-binding enzyme C-terminal" evidence="1">
    <location>
        <begin position="9"/>
        <end position="61"/>
    </location>
</feature>
<dbReference type="RefSeq" id="WP_189759949.1">
    <property type="nucleotide sequence ID" value="NZ_CAWPOC010000246.1"/>
</dbReference>
<protein>
    <recommendedName>
        <fullName evidence="1">AMP-binding enzyme C-terminal domain-containing protein</fullName>
    </recommendedName>
</protein>
<dbReference type="Proteomes" id="UP001300348">
    <property type="component" value="Chromosome"/>
</dbReference>
<proteinExistence type="predicted"/>
<dbReference type="InterPro" id="IPR025110">
    <property type="entry name" value="AMP-bd_C"/>
</dbReference>
<dbReference type="SUPFAM" id="SSF56801">
    <property type="entry name" value="Acetyl-CoA synthetase-like"/>
    <property type="match status" value="1"/>
</dbReference>
<gene>
    <name evidence="2" type="ORF">QL112_004915</name>
</gene>
<dbReference type="EMBL" id="CP133647">
    <property type="protein sequence ID" value="WNH03056.1"/>
    <property type="molecule type" value="Genomic_DNA"/>
</dbReference>
<accession>A0ABY9XKG3</accession>
<sequence length="73" mass="8417">MKISALIVPLRGEVPHAFIELDENTTITEQELDDYICTVIARYKRPKGYTFVTLPRNANGKVVKDQLRKRVKD</sequence>
<dbReference type="GeneID" id="88854874"/>
<dbReference type="InterPro" id="IPR045851">
    <property type="entry name" value="AMP-bd_C_sf"/>
</dbReference>
<organism evidence="2 3">
    <name type="scientific">Xenorhabdus griffiniae</name>
    <dbReference type="NCBI Taxonomy" id="351672"/>
    <lineage>
        <taxon>Bacteria</taxon>
        <taxon>Pseudomonadati</taxon>
        <taxon>Pseudomonadota</taxon>
        <taxon>Gammaproteobacteria</taxon>
        <taxon>Enterobacterales</taxon>
        <taxon>Morganellaceae</taxon>
        <taxon>Xenorhabdus</taxon>
    </lineage>
</organism>
<evidence type="ECO:0000259" key="1">
    <source>
        <dbReference type="Pfam" id="PF13193"/>
    </source>
</evidence>